<feature type="region of interest" description="Disordered" evidence="5">
    <location>
        <begin position="493"/>
        <end position="552"/>
    </location>
</feature>
<feature type="transmembrane region" description="Helical" evidence="6">
    <location>
        <begin position="49"/>
        <end position="68"/>
    </location>
</feature>
<dbReference type="PANTHER" id="PTHR48022">
    <property type="entry name" value="PLASTIDIC GLUCOSE TRANSPORTER 4"/>
    <property type="match status" value="1"/>
</dbReference>
<dbReference type="GeneID" id="19265781"/>
<evidence type="ECO:0000256" key="3">
    <source>
        <dbReference type="ARBA" id="ARBA00022989"/>
    </source>
</evidence>
<keyword evidence="3 6" id="KW-1133">Transmembrane helix</keyword>
<reference evidence="8" key="1">
    <citation type="journal article" date="2015" name="BMC Genomics">
        <title>Genomic and transcriptomic analysis of the endophytic fungus Pestalotiopsis fici reveals its lifestyle and high potential for synthesis of natural products.</title>
        <authorList>
            <person name="Wang X."/>
            <person name="Zhang X."/>
            <person name="Liu L."/>
            <person name="Xiang M."/>
            <person name="Wang W."/>
            <person name="Sun X."/>
            <person name="Che Y."/>
            <person name="Guo L."/>
            <person name="Liu G."/>
            <person name="Guo L."/>
            <person name="Wang C."/>
            <person name="Yin W.B."/>
            <person name="Stadler M."/>
            <person name="Zhang X."/>
            <person name="Liu X."/>
        </authorList>
    </citation>
    <scope>NUCLEOTIDE SEQUENCE [LARGE SCALE GENOMIC DNA]</scope>
    <source>
        <strain evidence="8">W106-1 / CGMCC3.15140</strain>
    </source>
</reference>
<keyword evidence="4 6" id="KW-0472">Membrane</keyword>
<organism evidence="7 8">
    <name type="scientific">Pestalotiopsis fici (strain W106-1 / CGMCC3.15140)</name>
    <dbReference type="NCBI Taxonomy" id="1229662"/>
    <lineage>
        <taxon>Eukaryota</taxon>
        <taxon>Fungi</taxon>
        <taxon>Dikarya</taxon>
        <taxon>Ascomycota</taxon>
        <taxon>Pezizomycotina</taxon>
        <taxon>Sordariomycetes</taxon>
        <taxon>Xylariomycetidae</taxon>
        <taxon>Amphisphaeriales</taxon>
        <taxon>Sporocadaceae</taxon>
        <taxon>Pestalotiopsis</taxon>
    </lineage>
</organism>
<feature type="compositionally biased region" description="Basic and acidic residues" evidence="5">
    <location>
        <begin position="531"/>
        <end position="544"/>
    </location>
</feature>
<dbReference type="Proteomes" id="UP000030651">
    <property type="component" value="Unassembled WGS sequence"/>
</dbReference>
<dbReference type="PROSITE" id="PS00217">
    <property type="entry name" value="SUGAR_TRANSPORT_2"/>
    <property type="match status" value="1"/>
</dbReference>
<dbReference type="OrthoDB" id="10018191at2759"/>
<evidence type="ECO:0000256" key="5">
    <source>
        <dbReference type="SAM" id="MobiDB-lite"/>
    </source>
</evidence>
<dbReference type="KEGG" id="pfy:PFICI_00768"/>
<comment type="subcellular location">
    <subcellularLocation>
        <location evidence="1">Membrane</location>
        <topology evidence="1">Multi-pass membrane protein</topology>
    </subcellularLocation>
</comment>
<keyword evidence="2 6" id="KW-0812">Transmembrane</keyword>
<dbReference type="RefSeq" id="XP_007827540.1">
    <property type="nucleotide sequence ID" value="XM_007829349.1"/>
</dbReference>
<dbReference type="Pfam" id="PF00083">
    <property type="entry name" value="Sugar_tr"/>
    <property type="match status" value="1"/>
</dbReference>
<dbReference type="AlphaFoldDB" id="W3XLT7"/>
<dbReference type="eggNOG" id="KOG0254">
    <property type="taxonomic scope" value="Eukaryota"/>
</dbReference>
<dbReference type="SUPFAM" id="SSF103473">
    <property type="entry name" value="MFS general substrate transporter"/>
    <property type="match status" value="1"/>
</dbReference>
<evidence type="ECO:0000256" key="1">
    <source>
        <dbReference type="ARBA" id="ARBA00004141"/>
    </source>
</evidence>
<dbReference type="InterPro" id="IPR036259">
    <property type="entry name" value="MFS_trans_sf"/>
</dbReference>
<dbReference type="Gene3D" id="1.20.1250.20">
    <property type="entry name" value="MFS general substrate transporter like domains"/>
    <property type="match status" value="2"/>
</dbReference>
<dbReference type="InterPro" id="IPR005829">
    <property type="entry name" value="Sugar_transporter_CS"/>
</dbReference>
<proteinExistence type="predicted"/>
<dbReference type="GO" id="GO:0005351">
    <property type="term" value="F:carbohydrate:proton symporter activity"/>
    <property type="evidence" value="ECO:0007669"/>
    <property type="project" value="TreeGrafter"/>
</dbReference>
<evidence type="ECO:0008006" key="9">
    <source>
        <dbReference type="Google" id="ProtNLM"/>
    </source>
</evidence>
<dbReference type="InParanoid" id="W3XLT7"/>
<dbReference type="EMBL" id="KI912109">
    <property type="protein sequence ID" value="ETS86940.1"/>
    <property type="molecule type" value="Genomic_DNA"/>
</dbReference>
<dbReference type="InterPro" id="IPR050360">
    <property type="entry name" value="MFS_Sugar_Transporters"/>
</dbReference>
<dbReference type="InterPro" id="IPR005828">
    <property type="entry name" value="MFS_sugar_transport-like"/>
</dbReference>
<sequence>MKPSQVVVGDDHLKVFKLDDPNTIDLIQRAKESDTYDRNLTIRQALKKYKVAVFWAMYMSMALVMEGFDANMLGCKMSSFYGRTQFLERFGEYEHSTGRRYISAAWQSGLSNASAVGQLFGLAINAYSQDRFGARSTIMVFMIWMAAGIFIPVFTPSLIVLAIGEFMCGVPWGVFQTLSTTYACELVPAMLRPFVTAWVYWNWGAKAAWFFAGTNLICSIWCWFRLPETKDRTFGEIDLLFDKKVPARKWRTTRVDRVLEPRTIDETLENLHKHRCVDPELPDFSVAIIIHHIIQWNWQVERYYTNPLSQWNPKEYGHGSSKPRNYVSPTHYPAEIPQIADWRNSACDCLDVLHWNAVSDSAKTGDFEGSVFLYLHLARLVLLTPFMELRTLFESFKSGEASATQCFGHASRPKCEQIAWCWFDRDRYKCRLAVLHAGAIYWHIRRYPSDTMLQPFSMFMATVVLWAYALCCRAAASKGSPLAVSIPAEHSDVSRPIPGGLPGENVDPDEPSRAVCSPATPSIRNGPPFENRPREQRRSAEDSHNLASDDALESRSQLPNFMHIERPIDDDLVQNFIQSAEGIQVYIEGVGDLSCVDSMRVIREGARILKRRCGHWGTALKFLCVLESASR</sequence>
<dbReference type="HOGENOM" id="CLU_433524_0_0_1"/>
<feature type="transmembrane region" description="Helical" evidence="6">
    <location>
        <begin position="132"/>
        <end position="151"/>
    </location>
</feature>
<evidence type="ECO:0000256" key="2">
    <source>
        <dbReference type="ARBA" id="ARBA00022692"/>
    </source>
</evidence>
<name>W3XLT7_PESFW</name>
<accession>W3XLT7</accession>
<evidence type="ECO:0000313" key="7">
    <source>
        <dbReference type="EMBL" id="ETS86940.1"/>
    </source>
</evidence>
<gene>
    <name evidence="7" type="ORF">PFICI_00768</name>
</gene>
<evidence type="ECO:0000256" key="6">
    <source>
        <dbReference type="SAM" id="Phobius"/>
    </source>
</evidence>
<keyword evidence="8" id="KW-1185">Reference proteome</keyword>
<dbReference type="PANTHER" id="PTHR48022:SF53">
    <property type="entry name" value="ALPHA-GLUCOSIDE TRANSPORTER, PUTATIVE (AFU_ORTHOLOGUE AFUA_3G01700)-RELATED"/>
    <property type="match status" value="1"/>
</dbReference>
<protein>
    <recommendedName>
        <fullName evidence="9">Major facilitator superfamily (MFS) profile domain-containing protein</fullName>
    </recommendedName>
</protein>
<evidence type="ECO:0000256" key="4">
    <source>
        <dbReference type="ARBA" id="ARBA00023136"/>
    </source>
</evidence>
<dbReference type="GO" id="GO:0016020">
    <property type="term" value="C:membrane"/>
    <property type="evidence" value="ECO:0007669"/>
    <property type="project" value="UniProtKB-SubCell"/>
</dbReference>
<evidence type="ECO:0000313" key="8">
    <source>
        <dbReference type="Proteomes" id="UP000030651"/>
    </source>
</evidence>